<evidence type="ECO:0000256" key="1">
    <source>
        <dbReference type="SAM" id="Phobius"/>
    </source>
</evidence>
<feature type="transmembrane region" description="Helical" evidence="1">
    <location>
        <begin position="29"/>
        <end position="51"/>
    </location>
</feature>
<protein>
    <recommendedName>
        <fullName evidence="3">DUF3592 domain-containing protein</fullName>
    </recommendedName>
</protein>
<dbReference type="EMBL" id="LAZR01041935">
    <property type="protein sequence ID" value="KKL10744.1"/>
    <property type="molecule type" value="Genomic_DNA"/>
</dbReference>
<keyword evidence="1" id="KW-0812">Transmembrane</keyword>
<evidence type="ECO:0008006" key="3">
    <source>
        <dbReference type="Google" id="ProtNLM"/>
    </source>
</evidence>
<feature type="non-terminal residue" evidence="2">
    <location>
        <position position="1"/>
    </location>
</feature>
<evidence type="ECO:0000313" key="2">
    <source>
        <dbReference type="EMBL" id="KKL10744.1"/>
    </source>
</evidence>
<sequence length="66" mass="7285">AYKKGDSVIILYNPEDPKQARTDSFADLWLFPILGGVLGVIPIIIGTVFVFMGRRKICETEANGQT</sequence>
<reference evidence="2" key="1">
    <citation type="journal article" date="2015" name="Nature">
        <title>Complex archaea that bridge the gap between prokaryotes and eukaryotes.</title>
        <authorList>
            <person name="Spang A."/>
            <person name="Saw J.H."/>
            <person name="Jorgensen S.L."/>
            <person name="Zaremba-Niedzwiedzka K."/>
            <person name="Martijn J."/>
            <person name="Lind A.E."/>
            <person name="van Eijk R."/>
            <person name="Schleper C."/>
            <person name="Guy L."/>
            <person name="Ettema T.J."/>
        </authorList>
    </citation>
    <scope>NUCLEOTIDE SEQUENCE</scope>
</reference>
<organism evidence="2">
    <name type="scientific">marine sediment metagenome</name>
    <dbReference type="NCBI Taxonomy" id="412755"/>
    <lineage>
        <taxon>unclassified sequences</taxon>
        <taxon>metagenomes</taxon>
        <taxon>ecological metagenomes</taxon>
    </lineage>
</organism>
<comment type="caution">
    <text evidence="2">The sequence shown here is derived from an EMBL/GenBank/DDBJ whole genome shotgun (WGS) entry which is preliminary data.</text>
</comment>
<dbReference type="AlphaFoldDB" id="A0A0F9AMC6"/>
<proteinExistence type="predicted"/>
<accession>A0A0F9AMC6</accession>
<gene>
    <name evidence="2" type="ORF">LCGC14_2552750</name>
</gene>
<name>A0A0F9AMC6_9ZZZZ</name>
<keyword evidence="1" id="KW-1133">Transmembrane helix</keyword>
<keyword evidence="1" id="KW-0472">Membrane</keyword>